<evidence type="ECO:0000313" key="3">
    <source>
        <dbReference type="Proteomes" id="UP001209854"/>
    </source>
</evidence>
<dbReference type="InterPro" id="IPR036113">
    <property type="entry name" value="Asp/Glu-ADT_sf_sub_c"/>
</dbReference>
<keyword evidence="1" id="KW-0067">ATP-binding</keyword>
<dbReference type="EMBL" id="JAPFCC010000001">
    <property type="protein sequence ID" value="MCW7554116.1"/>
    <property type="molecule type" value="Genomic_DNA"/>
</dbReference>
<dbReference type="PANTHER" id="PTHR15004">
    <property type="entry name" value="GLUTAMYL-TRNA(GLN) AMIDOTRANSFERASE SUBUNIT C, MITOCHONDRIAL"/>
    <property type="match status" value="1"/>
</dbReference>
<reference evidence="2 3" key="1">
    <citation type="submission" date="2022-10" db="EMBL/GenBank/DDBJ databases">
        <title>High-quality genome sequences of two octocoral-associated bacteria, Endozoicomonas euniceicola EF212 and Endozoicomonas gorgoniicola PS125.</title>
        <authorList>
            <person name="Chiou Y.-J."/>
            <person name="Chen Y.-H."/>
        </authorList>
    </citation>
    <scope>NUCLEOTIDE SEQUENCE [LARGE SCALE GENOMIC DNA]</scope>
    <source>
        <strain evidence="2 3">PS125</strain>
    </source>
</reference>
<protein>
    <recommendedName>
        <fullName evidence="1">Aspartyl/glutamyl-tRNA(Asn/Gln) amidotransferase subunit C</fullName>
        <shortName evidence="1">Asp/Glu-ADT subunit C</shortName>
        <ecNumber evidence="1">6.3.5.-</ecNumber>
    </recommendedName>
</protein>
<comment type="function">
    <text evidence="1">Allows the formation of correctly charged Asn-tRNA(Asn) or Gln-tRNA(Gln) through the transamidation of misacylated Asp-tRNA(Asn) or Glu-tRNA(Gln) in organisms which lack either or both of asparaginyl-tRNA or glutaminyl-tRNA synthetases. The reaction takes place in the presence of glutamine and ATP through an activated phospho-Asp-tRNA(Asn) or phospho-Glu-tRNA(Gln).</text>
</comment>
<dbReference type="HAMAP" id="MF_00122">
    <property type="entry name" value="GatC"/>
    <property type="match status" value="1"/>
</dbReference>
<keyword evidence="1" id="KW-0648">Protein biosynthesis</keyword>
<name>A0ABT3MXM4_9GAMM</name>
<dbReference type="PANTHER" id="PTHR15004:SF0">
    <property type="entry name" value="GLUTAMYL-TRNA(GLN) AMIDOTRANSFERASE SUBUNIT C, MITOCHONDRIAL"/>
    <property type="match status" value="1"/>
</dbReference>
<comment type="catalytic activity">
    <reaction evidence="1">
        <text>L-glutamyl-tRNA(Gln) + L-glutamine + ATP + H2O = L-glutaminyl-tRNA(Gln) + L-glutamate + ADP + phosphate + H(+)</text>
        <dbReference type="Rhea" id="RHEA:17521"/>
        <dbReference type="Rhea" id="RHEA-COMP:9681"/>
        <dbReference type="Rhea" id="RHEA-COMP:9684"/>
        <dbReference type="ChEBI" id="CHEBI:15377"/>
        <dbReference type="ChEBI" id="CHEBI:15378"/>
        <dbReference type="ChEBI" id="CHEBI:29985"/>
        <dbReference type="ChEBI" id="CHEBI:30616"/>
        <dbReference type="ChEBI" id="CHEBI:43474"/>
        <dbReference type="ChEBI" id="CHEBI:58359"/>
        <dbReference type="ChEBI" id="CHEBI:78520"/>
        <dbReference type="ChEBI" id="CHEBI:78521"/>
        <dbReference type="ChEBI" id="CHEBI:456216"/>
    </reaction>
</comment>
<accession>A0ABT3MXM4</accession>
<dbReference type="Proteomes" id="UP001209854">
    <property type="component" value="Unassembled WGS sequence"/>
</dbReference>
<evidence type="ECO:0000256" key="1">
    <source>
        <dbReference type="HAMAP-Rule" id="MF_00122"/>
    </source>
</evidence>
<comment type="caution">
    <text evidence="2">The sequence shown here is derived from an EMBL/GenBank/DDBJ whole genome shotgun (WGS) entry which is preliminary data.</text>
</comment>
<dbReference type="RefSeq" id="WP_262563851.1">
    <property type="nucleotide sequence ID" value="NZ_JAPFCC010000001.1"/>
</dbReference>
<dbReference type="NCBIfam" id="TIGR00135">
    <property type="entry name" value="gatC"/>
    <property type="match status" value="1"/>
</dbReference>
<sequence>MAIDASEIQKVAHLARLSIDDSQVEATAGTISKILDLVDQMQSVNTDNVEPMAHPLDATQRLREDVVTEPDNREKLQSCAPSVEDGLFLVPRVIE</sequence>
<organism evidence="2 3">
    <name type="scientific">Endozoicomonas gorgoniicola</name>
    <dbReference type="NCBI Taxonomy" id="1234144"/>
    <lineage>
        <taxon>Bacteria</taxon>
        <taxon>Pseudomonadati</taxon>
        <taxon>Pseudomonadota</taxon>
        <taxon>Gammaproteobacteria</taxon>
        <taxon>Oceanospirillales</taxon>
        <taxon>Endozoicomonadaceae</taxon>
        <taxon>Endozoicomonas</taxon>
    </lineage>
</organism>
<comment type="catalytic activity">
    <reaction evidence="1">
        <text>L-aspartyl-tRNA(Asn) + L-glutamine + ATP + H2O = L-asparaginyl-tRNA(Asn) + L-glutamate + ADP + phosphate + 2 H(+)</text>
        <dbReference type="Rhea" id="RHEA:14513"/>
        <dbReference type="Rhea" id="RHEA-COMP:9674"/>
        <dbReference type="Rhea" id="RHEA-COMP:9677"/>
        <dbReference type="ChEBI" id="CHEBI:15377"/>
        <dbReference type="ChEBI" id="CHEBI:15378"/>
        <dbReference type="ChEBI" id="CHEBI:29985"/>
        <dbReference type="ChEBI" id="CHEBI:30616"/>
        <dbReference type="ChEBI" id="CHEBI:43474"/>
        <dbReference type="ChEBI" id="CHEBI:58359"/>
        <dbReference type="ChEBI" id="CHEBI:78515"/>
        <dbReference type="ChEBI" id="CHEBI:78516"/>
        <dbReference type="ChEBI" id="CHEBI:456216"/>
    </reaction>
</comment>
<dbReference type="Gene3D" id="1.10.20.60">
    <property type="entry name" value="Glu-tRNAGln amidotransferase C subunit, N-terminal domain"/>
    <property type="match status" value="1"/>
</dbReference>
<comment type="subunit">
    <text evidence="1">Heterotrimer of A, B and C subunits.</text>
</comment>
<proteinExistence type="inferred from homology"/>
<dbReference type="InterPro" id="IPR003837">
    <property type="entry name" value="GatC"/>
</dbReference>
<comment type="similarity">
    <text evidence="1">Belongs to the GatC family.</text>
</comment>
<gene>
    <name evidence="1 2" type="primary">gatC</name>
    <name evidence="2" type="ORF">NX722_16115</name>
</gene>
<keyword evidence="1" id="KW-0547">Nucleotide-binding</keyword>
<dbReference type="Pfam" id="PF02686">
    <property type="entry name" value="GatC"/>
    <property type="match status" value="1"/>
</dbReference>
<dbReference type="SUPFAM" id="SSF141000">
    <property type="entry name" value="Glu-tRNAGln amidotransferase C subunit"/>
    <property type="match status" value="1"/>
</dbReference>
<keyword evidence="3" id="KW-1185">Reference proteome</keyword>
<dbReference type="EC" id="6.3.5.-" evidence="1"/>
<evidence type="ECO:0000313" key="2">
    <source>
        <dbReference type="EMBL" id="MCW7554116.1"/>
    </source>
</evidence>
<keyword evidence="1" id="KW-0436">Ligase</keyword>